<keyword evidence="5" id="KW-0597">Phosphoprotein</keyword>
<dbReference type="InterPro" id="IPR009057">
    <property type="entry name" value="Homeodomain-like_sf"/>
</dbReference>
<keyword evidence="3" id="KW-0805">Transcription regulation</keyword>
<feature type="domain" description="Response regulatory" evidence="7">
    <location>
        <begin position="2"/>
        <end position="121"/>
    </location>
</feature>
<dbReference type="SUPFAM" id="SSF52540">
    <property type="entry name" value="P-loop containing nucleoside triphosphate hydrolases"/>
    <property type="match status" value="1"/>
</dbReference>
<keyword evidence="4" id="KW-0804">Transcription</keyword>
<dbReference type="PROSITE" id="PS50045">
    <property type="entry name" value="SIGMA54_INTERACT_4"/>
    <property type="match status" value="1"/>
</dbReference>
<dbReference type="RefSeq" id="WP_377124646.1">
    <property type="nucleotide sequence ID" value="NZ_JBHRSD010000018.1"/>
</dbReference>
<evidence type="ECO:0000259" key="7">
    <source>
        <dbReference type="PROSITE" id="PS50110"/>
    </source>
</evidence>
<dbReference type="Gene3D" id="3.40.50.2300">
    <property type="match status" value="1"/>
</dbReference>
<proteinExistence type="predicted"/>
<evidence type="ECO:0000256" key="4">
    <source>
        <dbReference type="ARBA" id="ARBA00023163"/>
    </source>
</evidence>
<dbReference type="InterPro" id="IPR001789">
    <property type="entry name" value="Sig_transdc_resp-reg_receiver"/>
</dbReference>
<dbReference type="PANTHER" id="PTHR32071">
    <property type="entry name" value="TRANSCRIPTIONAL REGULATORY PROTEIN"/>
    <property type="match status" value="1"/>
</dbReference>
<dbReference type="Pfam" id="PF02954">
    <property type="entry name" value="HTH_8"/>
    <property type="match status" value="1"/>
</dbReference>
<dbReference type="Gene3D" id="3.40.50.300">
    <property type="entry name" value="P-loop containing nucleotide triphosphate hydrolases"/>
    <property type="match status" value="1"/>
</dbReference>
<reference evidence="9" key="1">
    <citation type="journal article" date="2019" name="Int. J. Syst. Evol. Microbiol.">
        <title>The Global Catalogue of Microorganisms (GCM) 10K type strain sequencing project: providing services to taxonomists for standard genome sequencing and annotation.</title>
        <authorList>
            <consortium name="The Broad Institute Genomics Platform"/>
            <consortium name="The Broad Institute Genome Sequencing Center for Infectious Disease"/>
            <person name="Wu L."/>
            <person name="Ma J."/>
        </authorList>
    </citation>
    <scope>NUCLEOTIDE SEQUENCE [LARGE SCALE GENOMIC DNA]</scope>
    <source>
        <strain evidence="9">KCTC 42730</strain>
    </source>
</reference>
<keyword evidence="2" id="KW-0067">ATP-binding</keyword>
<dbReference type="InterPro" id="IPR003593">
    <property type="entry name" value="AAA+_ATPase"/>
</dbReference>
<dbReference type="Gene3D" id="1.10.8.60">
    <property type="match status" value="1"/>
</dbReference>
<dbReference type="InterPro" id="IPR025944">
    <property type="entry name" value="Sigma_54_int_dom_CS"/>
</dbReference>
<feature type="domain" description="Sigma-54 factor interaction" evidence="6">
    <location>
        <begin position="139"/>
        <end position="368"/>
    </location>
</feature>
<dbReference type="SMART" id="SM00448">
    <property type="entry name" value="REC"/>
    <property type="match status" value="1"/>
</dbReference>
<accession>A0ABV7CL95</accession>
<evidence type="ECO:0000313" key="8">
    <source>
        <dbReference type="EMBL" id="MFC3033301.1"/>
    </source>
</evidence>
<keyword evidence="1" id="KW-0547">Nucleotide-binding</keyword>
<organism evidence="8 9">
    <name type="scientific">Pseudoalteromonas fenneropenaei</name>
    <dbReference type="NCBI Taxonomy" id="1737459"/>
    <lineage>
        <taxon>Bacteria</taxon>
        <taxon>Pseudomonadati</taxon>
        <taxon>Pseudomonadota</taxon>
        <taxon>Gammaproteobacteria</taxon>
        <taxon>Alteromonadales</taxon>
        <taxon>Pseudoalteromonadaceae</taxon>
        <taxon>Pseudoalteromonas</taxon>
    </lineage>
</organism>
<evidence type="ECO:0000313" key="9">
    <source>
        <dbReference type="Proteomes" id="UP001595453"/>
    </source>
</evidence>
<dbReference type="EMBL" id="JBHRSD010000018">
    <property type="protein sequence ID" value="MFC3033301.1"/>
    <property type="molecule type" value="Genomic_DNA"/>
</dbReference>
<protein>
    <submittedName>
        <fullName evidence="8">Sigma-54-dependent transcriptional regulator</fullName>
    </submittedName>
</protein>
<dbReference type="PANTHER" id="PTHR32071:SF86">
    <property type="entry name" value="TWO COMPONENT SIGNAL TRANSDUCTION SYSTEM SIGMA54-DEPENDENT RESPONSE REGULATOR FIS FAMILY"/>
    <property type="match status" value="1"/>
</dbReference>
<sequence length="448" mass="49729">MTILVVDDNPEVRLSASYLLEDHGFTVLEADSIANAKALLPRAEISLILLDMNFSRDTTSGAEGLQFLRWLRNQSQPPAVICLTGWGCIDLAVQAMQLGAADFIEKPWQNERLLCAIWQQSKVAQRLPRHAPSSSTHEYQWRSPVMKTLLQQLQRVSHSDAAVFLSGPSGSGKTQLASWLHRQSERRDGPFVAVNMGAIAAELFESEMYGHVKGAFTDAKSARVGRFAAAHQGTLFLDEIATLPLPQQIKLLRVLESGEYERVGSSATERANVRVVSATNADMNAQVSSGAFREDLYYRLNTLIFEVPPLAARRDDIIPLAQFLIASLCDKYTFAHKTLSDCAAQALLQYPWPGNVRELKHVLERAVLLSDSALIKAADCQLRLAKVKQLAADETPKQSLANVERELILRVYRECRGQVADAAVRLGLTKSSLYRRLDKYGIRDESAL</sequence>
<dbReference type="CDD" id="cd00009">
    <property type="entry name" value="AAA"/>
    <property type="match status" value="1"/>
</dbReference>
<dbReference type="InterPro" id="IPR058031">
    <property type="entry name" value="AAA_lid_NorR"/>
</dbReference>
<comment type="caution">
    <text evidence="8">The sequence shown here is derived from an EMBL/GenBank/DDBJ whole genome shotgun (WGS) entry which is preliminary data.</text>
</comment>
<dbReference type="PRINTS" id="PR01590">
    <property type="entry name" value="HTHFIS"/>
</dbReference>
<dbReference type="Gene3D" id="1.10.10.60">
    <property type="entry name" value="Homeodomain-like"/>
    <property type="match status" value="1"/>
</dbReference>
<dbReference type="Proteomes" id="UP001595453">
    <property type="component" value="Unassembled WGS sequence"/>
</dbReference>
<evidence type="ECO:0000256" key="2">
    <source>
        <dbReference type="ARBA" id="ARBA00022840"/>
    </source>
</evidence>
<evidence type="ECO:0000256" key="1">
    <source>
        <dbReference type="ARBA" id="ARBA00022741"/>
    </source>
</evidence>
<dbReference type="InterPro" id="IPR011006">
    <property type="entry name" value="CheY-like_superfamily"/>
</dbReference>
<dbReference type="InterPro" id="IPR027417">
    <property type="entry name" value="P-loop_NTPase"/>
</dbReference>
<evidence type="ECO:0000256" key="5">
    <source>
        <dbReference type="PROSITE-ProRule" id="PRU00169"/>
    </source>
</evidence>
<evidence type="ECO:0000256" key="3">
    <source>
        <dbReference type="ARBA" id="ARBA00023015"/>
    </source>
</evidence>
<dbReference type="Pfam" id="PF00072">
    <property type="entry name" value="Response_reg"/>
    <property type="match status" value="1"/>
</dbReference>
<dbReference type="PROSITE" id="PS50110">
    <property type="entry name" value="RESPONSE_REGULATORY"/>
    <property type="match status" value="1"/>
</dbReference>
<dbReference type="SUPFAM" id="SSF52172">
    <property type="entry name" value="CheY-like"/>
    <property type="match status" value="1"/>
</dbReference>
<dbReference type="InterPro" id="IPR002197">
    <property type="entry name" value="HTH_Fis"/>
</dbReference>
<dbReference type="Pfam" id="PF00158">
    <property type="entry name" value="Sigma54_activat"/>
    <property type="match status" value="1"/>
</dbReference>
<dbReference type="SMART" id="SM00382">
    <property type="entry name" value="AAA"/>
    <property type="match status" value="1"/>
</dbReference>
<dbReference type="PROSITE" id="PS00688">
    <property type="entry name" value="SIGMA54_INTERACT_3"/>
    <property type="match status" value="1"/>
</dbReference>
<gene>
    <name evidence="8" type="ORF">ACFOEE_12290</name>
</gene>
<keyword evidence="9" id="KW-1185">Reference proteome</keyword>
<name>A0ABV7CL95_9GAMM</name>
<dbReference type="InterPro" id="IPR002078">
    <property type="entry name" value="Sigma_54_int"/>
</dbReference>
<evidence type="ECO:0000259" key="6">
    <source>
        <dbReference type="PROSITE" id="PS50045"/>
    </source>
</evidence>
<dbReference type="Pfam" id="PF25601">
    <property type="entry name" value="AAA_lid_14"/>
    <property type="match status" value="1"/>
</dbReference>
<dbReference type="SUPFAM" id="SSF46689">
    <property type="entry name" value="Homeodomain-like"/>
    <property type="match status" value="1"/>
</dbReference>
<feature type="modified residue" description="4-aspartylphosphate" evidence="5">
    <location>
        <position position="51"/>
    </location>
</feature>